<evidence type="ECO:0000313" key="9">
    <source>
        <dbReference type="Proteomes" id="UP000758603"/>
    </source>
</evidence>
<dbReference type="InterPro" id="IPR011042">
    <property type="entry name" value="6-blade_b-propeller_TolB-like"/>
</dbReference>
<dbReference type="GO" id="GO:0004252">
    <property type="term" value="F:serine-type endopeptidase activity"/>
    <property type="evidence" value="ECO:0007669"/>
    <property type="project" value="TreeGrafter"/>
</dbReference>
<dbReference type="FunFam" id="3.40.50.1820:FF:000028">
    <property type="entry name" value="S9 family peptidase"/>
    <property type="match status" value="1"/>
</dbReference>
<proteinExistence type="inferred from homology"/>
<organism evidence="8 9">
    <name type="scientific">Truncatella angustata</name>
    <dbReference type="NCBI Taxonomy" id="152316"/>
    <lineage>
        <taxon>Eukaryota</taxon>
        <taxon>Fungi</taxon>
        <taxon>Dikarya</taxon>
        <taxon>Ascomycota</taxon>
        <taxon>Pezizomycotina</taxon>
        <taxon>Sordariomycetes</taxon>
        <taxon>Xylariomycetidae</taxon>
        <taxon>Amphisphaeriales</taxon>
        <taxon>Sporocadaceae</taxon>
        <taxon>Truncatella</taxon>
    </lineage>
</organism>
<keyword evidence="2" id="KW-0645">Protease</keyword>
<reference evidence="8" key="1">
    <citation type="journal article" date="2021" name="Nat. Commun.">
        <title>Genetic determinants of endophytism in the Arabidopsis root mycobiome.</title>
        <authorList>
            <person name="Mesny F."/>
            <person name="Miyauchi S."/>
            <person name="Thiergart T."/>
            <person name="Pickel B."/>
            <person name="Atanasova L."/>
            <person name="Karlsson M."/>
            <person name="Huettel B."/>
            <person name="Barry K.W."/>
            <person name="Haridas S."/>
            <person name="Chen C."/>
            <person name="Bauer D."/>
            <person name="Andreopoulos W."/>
            <person name="Pangilinan J."/>
            <person name="LaButti K."/>
            <person name="Riley R."/>
            <person name="Lipzen A."/>
            <person name="Clum A."/>
            <person name="Drula E."/>
            <person name="Henrissat B."/>
            <person name="Kohler A."/>
            <person name="Grigoriev I.V."/>
            <person name="Martin F.M."/>
            <person name="Hacquard S."/>
        </authorList>
    </citation>
    <scope>NUCLEOTIDE SEQUENCE</scope>
    <source>
        <strain evidence="8">MPI-SDFR-AT-0073</strain>
    </source>
</reference>
<dbReference type="AlphaFoldDB" id="A0A9P8UWR9"/>
<comment type="caution">
    <text evidence="8">The sequence shown here is derived from an EMBL/GenBank/DDBJ whole genome shotgun (WGS) entry which is preliminary data.</text>
</comment>
<comment type="similarity">
    <text evidence="1">Belongs to the peptidase S9C family.</text>
</comment>
<dbReference type="EMBL" id="JAGPXC010000001">
    <property type="protein sequence ID" value="KAH6659966.1"/>
    <property type="molecule type" value="Genomic_DNA"/>
</dbReference>
<accession>A0A9P8UWR9</accession>
<keyword evidence="9" id="KW-1185">Reference proteome</keyword>
<dbReference type="InterPro" id="IPR001375">
    <property type="entry name" value="Peptidase_S9_cat"/>
</dbReference>
<dbReference type="Proteomes" id="UP000758603">
    <property type="component" value="Unassembled WGS sequence"/>
</dbReference>
<protein>
    <recommendedName>
        <fullName evidence="6">Dipeptidyl-peptidase V</fullName>
    </recommendedName>
</protein>
<evidence type="ECO:0000256" key="5">
    <source>
        <dbReference type="ARBA" id="ARBA00022825"/>
    </source>
</evidence>
<dbReference type="GeneID" id="70135205"/>
<keyword evidence="3" id="KW-0732">Signal</keyword>
<evidence type="ECO:0000256" key="4">
    <source>
        <dbReference type="ARBA" id="ARBA00022801"/>
    </source>
</evidence>
<keyword evidence="5" id="KW-0720">Serine protease</keyword>
<dbReference type="Gene3D" id="2.120.10.30">
    <property type="entry name" value="TolB, C-terminal domain"/>
    <property type="match status" value="1"/>
</dbReference>
<evidence type="ECO:0000313" key="8">
    <source>
        <dbReference type="EMBL" id="KAH6659966.1"/>
    </source>
</evidence>
<dbReference type="Pfam" id="PF00326">
    <property type="entry name" value="Peptidase_S9"/>
    <property type="match status" value="1"/>
</dbReference>
<sequence>MVMVATKFTPEVLLSAPRRSPAVPNESGTLALYSVSTYSFESHSRSGSINLLDIKTGNSTTLYTEQTYSEPTWISETEFLLIKSGEKGSSHLLVADATKTGSEPKEIKVFNGSISNLKATKLSHDTLAFVVSAPTTPTGELYYPPDEPKSYSTGKVYTELFVRHWDSYVTKNKSSLWYGTLKKGTRDLWNFQGSALVNALKGTRLESPVPPFGGSGDFDISSGGLVFVASDPDLNPALWTKTNLYYVPLSTFTEDEAPAPQEVKTGHLQGYSGSPVFSHSGKSVVFKRMRHRQYESDKSRLLLIPDVKDLSNVQEFYKTDDGEGSWDQRPDNIVWSHDDKELFVTAEDRGKNLLYRLPSSPLEATELPKPLTQHGSTGDIFLLSSSSNKILTTSTSLVDSSTYSVVDAVASSSSAATVSVLSSASKSGKSFGLHQSQVSSIWFPGAGDYKVHALVMKPSNFDESKKYPLAYFIHGGPQGAWNESWSTRWNPAIFAEQGYVVVSPNPTGSTGYGQAFTDAIATQWGGRPYQDLEKGFEYIQSNLSYVDTDRAVALGASYGGYMINWIQGHPLGRKFKALVCHDGVFSTMSDWSTEELFFTIHDMGGTLWENREGYEKWDPARYAGEWATPQLIIHSELDYRLPVTEGLAAFNVLQTRGVDSKLLIFPDENHWVLKPENSLVWHKEVLGWVNKYVGLDTTGLVGDEEKLQKLSI</sequence>
<dbReference type="PANTHER" id="PTHR42776:SF13">
    <property type="entry name" value="DIPEPTIDYL-PEPTIDASE 5"/>
    <property type="match status" value="1"/>
</dbReference>
<name>A0A9P8UWR9_9PEZI</name>
<feature type="domain" description="Peptidase S9 prolyl oligopeptidase catalytic" evidence="7">
    <location>
        <begin position="485"/>
        <end position="694"/>
    </location>
</feature>
<evidence type="ECO:0000256" key="1">
    <source>
        <dbReference type="ARBA" id="ARBA00010040"/>
    </source>
</evidence>
<dbReference type="Gene3D" id="3.40.50.1820">
    <property type="entry name" value="alpha/beta hydrolase"/>
    <property type="match status" value="1"/>
</dbReference>
<gene>
    <name evidence="8" type="ORF">BKA67DRAFT_653170</name>
</gene>
<keyword evidence="4 8" id="KW-0378">Hydrolase</keyword>
<dbReference type="InterPro" id="IPR029058">
    <property type="entry name" value="AB_hydrolase_fold"/>
</dbReference>
<dbReference type="RefSeq" id="XP_045964097.1">
    <property type="nucleotide sequence ID" value="XM_046106314.1"/>
</dbReference>
<dbReference type="OrthoDB" id="416344at2759"/>
<dbReference type="GO" id="GO:0006508">
    <property type="term" value="P:proteolysis"/>
    <property type="evidence" value="ECO:0007669"/>
    <property type="project" value="UniProtKB-KW"/>
</dbReference>
<dbReference type="SUPFAM" id="SSF53474">
    <property type="entry name" value="alpha/beta-Hydrolases"/>
    <property type="match status" value="1"/>
</dbReference>
<dbReference type="SUPFAM" id="SSF82171">
    <property type="entry name" value="DPP6 N-terminal domain-like"/>
    <property type="match status" value="1"/>
</dbReference>
<evidence type="ECO:0000256" key="2">
    <source>
        <dbReference type="ARBA" id="ARBA00022670"/>
    </source>
</evidence>
<evidence type="ECO:0000256" key="6">
    <source>
        <dbReference type="ARBA" id="ARBA00032829"/>
    </source>
</evidence>
<evidence type="ECO:0000256" key="3">
    <source>
        <dbReference type="ARBA" id="ARBA00022729"/>
    </source>
</evidence>
<dbReference type="PANTHER" id="PTHR42776">
    <property type="entry name" value="SERINE PEPTIDASE S9 FAMILY MEMBER"/>
    <property type="match status" value="1"/>
</dbReference>
<evidence type="ECO:0000259" key="7">
    <source>
        <dbReference type="Pfam" id="PF00326"/>
    </source>
</evidence>